<sequence length="92" mass="9663">MAKANDLSVSDICALIDAKGELALRVVPGAKVERAAIENGALKLWTRTAPEDGKATKAVLAQLAGLLGIAARDIELVSGATSREKRVRIRQA</sequence>
<dbReference type="Proteomes" id="UP000263833">
    <property type="component" value="Unassembled WGS sequence"/>
</dbReference>
<accession>A0A371BJB8</accession>
<dbReference type="AlphaFoldDB" id="A0A371BJB8"/>
<comment type="similarity">
    <text evidence="1">Belongs to the UPF0235 family.</text>
</comment>
<protein>
    <submittedName>
        <fullName evidence="2">DUF167 domain-containing protein</fullName>
    </submittedName>
</protein>
<dbReference type="SMART" id="SM01152">
    <property type="entry name" value="DUF167"/>
    <property type="match status" value="1"/>
</dbReference>
<dbReference type="OrthoDB" id="3176309at2"/>
<dbReference type="InterPro" id="IPR003746">
    <property type="entry name" value="DUF167"/>
</dbReference>
<dbReference type="EMBL" id="QRGP01000001">
    <property type="protein sequence ID" value="RDV07647.1"/>
    <property type="molecule type" value="Genomic_DNA"/>
</dbReference>
<dbReference type="RefSeq" id="WP_115549191.1">
    <property type="nucleotide sequence ID" value="NZ_QRGP01000001.1"/>
</dbReference>
<keyword evidence="3" id="KW-1185">Reference proteome</keyword>
<evidence type="ECO:0000313" key="3">
    <source>
        <dbReference type="Proteomes" id="UP000263833"/>
    </source>
</evidence>
<reference evidence="3" key="1">
    <citation type="submission" date="2018-08" db="EMBL/GenBank/DDBJ databases">
        <authorList>
            <person name="Kim S.-J."/>
            <person name="Jung G.-Y."/>
        </authorList>
    </citation>
    <scope>NUCLEOTIDE SEQUENCE [LARGE SCALE GENOMIC DNA]</scope>
    <source>
        <strain evidence="3">GY_G</strain>
    </source>
</reference>
<dbReference type="InterPro" id="IPR036591">
    <property type="entry name" value="YggU-like_sf"/>
</dbReference>
<gene>
    <name evidence="2" type="ORF">DXH95_10060</name>
</gene>
<name>A0A371BJB8_9SPHN</name>
<evidence type="ECO:0000256" key="1">
    <source>
        <dbReference type="ARBA" id="ARBA00010364"/>
    </source>
</evidence>
<dbReference type="NCBIfam" id="TIGR00251">
    <property type="entry name" value="DUF167 family protein"/>
    <property type="match status" value="1"/>
</dbReference>
<dbReference type="Gene3D" id="3.30.1200.10">
    <property type="entry name" value="YggU-like"/>
    <property type="match status" value="1"/>
</dbReference>
<dbReference type="SUPFAM" id="SSF69786">
    <property type="entry name" value="YggU-like"/>
    <property type="match status" value="1"/>
</dbReference>
<evidence type="ECO:0000313" key="2">
    <source>
        <dbReference type="EMBL" id="RDV07647.1"/>
    </source>
</evidence>
<dbReference type="Pfam" id="PF02594">
    <property type="entry name" value="DUF167"/>
    <property type="match status" value="1"/>
</dbReference>
<comment type="caution">
    <text evidence="2">The sequence shown here is derived from an EMBL/GenBank/DDBJ whole genome shotgun (WGS) entry which is preliminary data.</text>
</comment>
<organism evidence="2 3">
    <name type="scientific">Sphingorhabdus pulchriflava</name>
    <dbReference type="NCBI Taxonomy" id="2292257"/>
    <lineage>
        <taxon>Bacteria</taxon>
        <taxon>Pseudomonadati</taxon>
        <taxon>Pseudomonadota</taxon>
        <taxon>Alphaproteobacteria</taxon>
        <taxon>Sphingomonadales</taxon>
        <taxon>Sphingomonadaceae</taxon>
        <taxon>Sphingorhabdus</taxon>
    </lineage>
</organism>
<proteinExistence type="inferred from homology"/>